<organism evidence="2 3">
    <name type="scientific">Leifsonia shinshuensis</name>
    <dbReference type="NCBI Taxonomy" id="150026"/>
    <lineage>
        <taxon>Bacteria</taxon>
        <taxon>Bacillati</taxon>
        <taxon>Actinomycetota</taxon>
        <taxon>Actinomycetes</taxon>
        <taxon>Micrococcales</taxon>
        <taxon>Microbacteriaceae</taxon>
        <taxon>Leifsonia</taxon>
    </lineage>
</organism>
<name>A0A853D3B2_9MICO</name>
<feature type="transmembrane region" description="Helical" evidence="1">
    <location>
        <begin position="130"/>
        <end position="159"/>
    </location>
</feature>
<evidence type="ECO:0000313" key="2">
    <source>
        <dbReference type="EMBL" id="NYJ25874.1"/>
    </source>
</evidence>
<reference evidence="2 3" key="1">
    <citation type="submission" date="2020-07" db="EMBL/GenBank/DDBJ databases">
        <title>Sequencing the genomes of 1000 actinobacteria strains.</title>
        <authorList>
            <person name="Klenk H.-P."/>
        </authorList>
    </citation>
    <scope>NUCLEOTIDE SEQUENCE [LARGE SCALE GENOMIC DNA]</scope>
    <source>
        <strain evidence="2 3">DSM 15165</strain>
    </source>
</reference>
<keyword evidence="1" id="KW-1133">Transmembrane helix</keyword>
<comment type="caution">
    <text evidence="2">The sequence shown here is derived from an EMBL/GenBank/DDBJ whole genome shotgun (WGS) entry which is preliminary data.</text>
</comment>
<evidence type="ECO:0000313" key="3">
    <source>
        <dbReference type="Proteomes" id="UP000578352"/>
    </source>
</evidence>
<evidence type="ECO:0000256" key="1">
    <source>
        <dbReference type="SAM" id="Phobius"/>
    </source>
</evidence>
<keyword evidence="1" id="KW-0472">Membrane</keyword>
<gene>
    <name evidence="2" type="ORF">HNR13_004161</name>
</gene>
<proteinExistence type="predicted"/>
<protein>
    <submittedName>
        <fullName evidence="2">Uncharacterized protein</fullName>
    </submittedName>
</protein>
<dbReference type="Proteomes" id="UP000578352">
    <property type="component" value="Unassembled WGS sequence"/>
</dbReference>
<dbReference type="EMBL" id="JACCFL010000001">
    <property type="protein sequence ID" value="NYJ25874.1"/>
    <property type="molecule type" value="Genomic_DNA"/>
</dbReference>
<feature type="transmembrane region" description="Helical" evidence="1">
    <location>
        <begin position="100"/>
        <end position="118"/>
    </location>
</feature>
<dbReference type="AlphaFoldDB" id="A0A853D3B2"/>
<feature type="transmembrane region" description="Helical" evidence="1">
    <location>
        <begin position="16"/>
        <end position="35"/>
    </location>
</feature>
<accession>A0A853D3B2</accession>
<keyword evidence="1" id="KW-0812">Transmembrane</keyword>
<dbReference type="RefSeq" id="WP_179608823.1">
    <property type="nucleotide sequence ID" value="NZ_BAABEH010000001.1"/>
</dbReference>
<sequence>MVDRRPLAPGTPVSTPWIWIVVLLPLLGLLQTLPVGPDQFDIVDISGSPLPALQSAAAAVAPALLLSAGVGLAVFGLGVLFSWLDQRALARRGADRPFHWAWSFLALPVYSIGRSVIVRRIAGGRGTAPIWATIAVTLLVAAATVATLIPILTLVAAILGDRGPGA</sequence>
<feature type="transmembrane region" description="Helical" evidence="1">
    <location>
        <begin position="56"/>
        <end position="80"/>
    </location>
</feature>